<keyword evidence="3" id="KW-1185">Reference proteome</keyword>
<dbReference type="OrthoDB" id="3261064at2"/>
<reference evidence="2 3" key="1">
    <citation type="submission" date="2019-01" db="EMBL/GenBank/DDBJ databases">
        <title>Genome sequencing of strain DFW100M-13.</title>
        <authorList>
            <person name="Heo J."/>
            <person name="Kim S.-J."/>
            <person name="Kim J.-S."/>
            <person name="Hong S.-B."/>
            <person name="Kwon S.-W."/>
        </authorList>
    </citation>
    <scope>NUCLEOTIDE SEQUENCE [LARGE SCALE GENOMIC DNA]</scope>
    <source>
        <strain evidence="2 3">DFW100M-13</strain>
    </source>
</reference>
<evidence type="ECO:0008006" key="4">
    <source>
        <dbReference type="Google" id="ProtNLM"/>
    </source>
</evidence>
<evidence type="ECO:0000256" key="1">
    <source>
        <dbReference type="SAM" id="MobiDB-lite"/>
    </source>
</evidence>
<proteinExistence type="predicted"/>
<accession>A0A4P6EGG8</accession>
<dbReference type="KEGG" id="mprt:ET475_17105"/>
<gene>
    <name evidence="2" type="ORF">ET475_17105</name>
</gene>
<feature type="region of interest" description="Disordered" evidence="1">
    <location>
        <begin position="410"/>
        <end position="434"/>
    </location>
</feature>
<evidence type="ECO:0000313" key="3">
    <source>
        <dbReference type="Proteomes" id="UP000293995"/>
    </source>
</evidence>
<evidence type="ECO:0000313" key="2">
    <source>
        <dbReference type="EMBL" id="QAY61512.1"/>
    </source>
</evidence>
<protein>
    <recommendedName>
        <fullName evidence="4">HNH endonuclease</fullName>
    </recommendedName>
</protein>
<organism evidence="2 3">
    <name type="scientific">Microbacterium protaetiae</name>
    <dbReference type="NCBI Taxonomy" id="2509458"/>
    <lineage>
        <taxon>Bacteria</taxon>
        <taxon>Bacillati</taxon>
        <taxon>Actinomycetota</taxon>
        <taxon>Actinomycetes</taxon>
        <taxon>Micrococcales</taxon>
        <taxon>Microbacteriaceae</taxon>
        <taxon>Microbacterium</taxon>
    </lineage>
</organism>
<dbReference type="AlphaFoldDB" id="A0A4P6EGG8"/>
<dbReference type="RefSeq" id="WP_129393100.1">
    <property type="nucleotide sequence ID" value="NZ_CP035494.1"/>
</dbReference>
<dbReference type="EMBL" id="CP035494">
    <property type="protein sequence ID" value="QAY61512.1"/>
    <property type="molecule type" value="Genomic_DNA"/>
</dbReference>
<dbReference type="Proteomes" id="UP000293995">
    <property type="component" value="Chromosome"/>
</dbReference>
<sequence>MDADVFESAREPVDDVFVLRSMFESAEADQYAANRAAARRAEQLADILDFARGNPGVYVDDGIPGPSVREEIELAERCAAVEAASRMCLSETEVHALAEAARTGRSRLPGLWHHVREGFATPAHVQAAGAHLAGMTSRAELLTEYDRELSDLALRVSLAVFRRKAKDIAHRLTGATNAEKHAQALKERKVVVTDLPDDVSWFGVLMPTWKAHAAFRRLTSTAKHHAKDKREDRTRHQLRADLATALLLGVGTEQMVQTKVFVTIPLDRLAPDARVSVRPHAPGTTGLDLNQEALVPGDGPLDDATARQILCDAGAFTRVITDPITGVILDIDRRSRRATDAQRAWLALQHGTCLRDGCDRLALDADIDHWCQFHGPKRGPTNIANLDPLCDPDHVIKDFTKVRHRRRRDRSIELEFPTGHRTAAANPLPDDPPF</sequence>
<name>A0A4P6EGG8_9MICO</name>